<dbReference type="Pfam" id="PF00535">
    <property type="entry name" value="Glycos_transf_2"/>
    <property type="match status" value="1"/>
</dbReference>
<sequence>MKLSIIIVNYNGGHFFDACLRSIAEHVPFEHEVIVVDNASSDGSVEYLRSTHPEVTLIESQSNRGFAGGNNLAASYAKGNFLLLLNNDTILLNDLARALAFMESDPSVGILGARMLGKNNEYRCSAGYFPEPWRLAKLSSLYRKDNEFGNGVFSNNISARQVDWVEGSFLLTPASLWRDLGGLDEAYFMYVEDVDYAKRVADSGKSVLYFPEISYMHFGGYGQSRIGMLFAGFRRYHRTHSNWVKRVLANIILDVGLLTRAFVYMLRSINDKQAKSRAVLCLKALRR</sequence>
<evidence type="ECO:0000259" key="1">
    <source>
        <dbReference type="Pfam" id="PF00535"/>
    </source>
</evidence>
<organism evidence="2 3">
    <name type="scientific">Thiohalomonas denitrificans</name>
    <dbReference type="NCBI Taxonomy" id="415747"/>
    <lineage>
        <taxon>Bacteria</taxon>
        <taxon>Pseudomonadati</taxon>
        <taxon>Pseudomonadota</taxon>
        <taxon>Gammaproteobacteria</taxon>
        <taxon>Thiohalomonadales</taxon>
        <taxon>Thiohalomonadaceae</taxon>
        <taxon>Thiohalomonas</taxon>
    </lineage>
</organism>
<name>A0A1G5QZY1_9GAMM</name>
<dbReference type="STRING" id="415747.SAMN03097708_03117"/>
<gene>
    <name evidence="2" type="ORF">SAMN03097708_03117</name>
</gene>
<keyword evidence="3" id="KW-1185">Reference proteome</keyword>
<protein>
    <recommendedName>
        <fullName evidence="1">Glycosyltransferase 2-like domain-containing protein</fullName>
    </recommendedName>
</protein>
<dbReference type="PANTHER" id="PTHR43179:SF7">
    <property type="entry name" value="RHAMNOSYLTRANSFERASE WBBL"/>
    <property type="match status" value="1"/>
</dbReference>
<dbReference type="AlphaFoldDB" id="A0A1G5QZY1"/>
<accession>A0A1G5QZY1</accession>
<evidence type="ECO:0000313" key="3">
    <source>
        <dbReference type="Proteomes" id="UP000199648"/>
    </source>
</evidence>
<dbReference type="PANTHER" id="PTHR43179">
    <property type="entry name" value="RHAMNOSYLTRANSFERASE WBBL"/>
    <property type="match status" value="1"/>
</dbReference>
<feature type="domain" description="Glycosyltransferase 2-like" evidence="1">
    <location>
        <begin position="4"/>
        <end position="134"/>
    </location>
</feature>
<dbReference type="EMBL" id="FMWD01000014">
    <property type="protein sequence ID" value="SCZ67287.1"/>
    <property type="molecule type" value="Genomic_DNA"/>
</dbReference>
<dbReference type="SUPFAM" id="SSF53448">
    <property type="entry name" value="Nucleotide-diphospho-sugar transferases"/>
    <property type="match status" value="1"/>
</dbReference>
<dbReference type="InterPro" id="IPR001173">
    <property type="entry name" value="Glyco_trans_2-like"/>
</dbReference>
<proteinExistence type="predicted"/>
<dbReference type="Proteomes" id="UP000199648">
    <property type="component" value="Unassembled WGS sequence"/>
</dbReference>
<reference evidence="2 3" key="1">
    <citation type="submission" date="2016-10" db="EMBL/GenBank/DDBJ databases">
        <authorList>
            <person name="de Groot N.N."/>
        </authorList>
    </citation>
    <scope>NUCLEOTIDE SEQUENCE [LARGE SCALE GENOMIC DNA]</scope>
    <source>
        <strain evidence="2 3">HLD2</strain>
    </source>
</reference>
<dbReference type="CDD" id="cd04186">
    <property type="entry name" value="GT_2_like_c"/>
    <property type="match status" value="1"/>
</dbReference>
<evidence type="ECO:0000313" key="2">
    <source>
        <dbReference type="EMBL" id="SCZ67287.1"/>
    </source>
</evidence>
<dbReference type="Gene3D" id="3.90.550.10">
    <property type="entry name" value="Spore Coat Polysaccharide Biosynthesis Protein SpsA, Chain A"/>
    <property type="match status" value="1"/>
</dbReference>
<dbReference type="InterPro" id="IPR029044">
    <property type="entry name" value="Nucleotide-diphossugar_trans"/>
</dbReference>